<feature type="signal peptide" evidence="1">
    <location>
        <begin position="1"/>
        <end position="21"/>
    </location>
</feature>
<dbReference type="Proteomes" id="UP000240493">
    <property type="component" value="Unassembled WGS sequence"/>
</dbReference>
<organism evidence="2 3">
    <name type="scientific">Trichoderma asperellum (strain ATCC 204424 / CBS 433.97 / NBRC 101777)</name>
    <dbReference type="NCBI Taxonomy" id="1042311"/>
    <lineage>
        <taxon>Eukaryota</taxon>
        <taxon>Fungi</taxon>
        <taxon>Dikarya</taxon>
        <taxon>Ascomycota</taxon>
        <taxon>Pezizomycotina</taxon>
        <taxon>Sordariomycetes</taxon>
        <taxon>Hypocreomycetidae</taxon>
        <taxon>Hypocreales</taxon>
        <taxon>Hypocreaceae</taxon>
        <taxon>Trichoderma</taxon>
    </lineage>
</organism>
<protein>
    <submittedName>
        <fullName evidence="2">Uncharacterized protein</fullName>
    </submittedName>
</protein>
<keyword evidence="1" id="KW-0732">Signal</keyword>
<proteinExistence type="predicted"/>
<sequence>MLCGTILIALLHLDSLPENECQRECASSSVQCLSCSTPNNTHIATCRQISSPSYCMYYKRLSQAETNGQDGRSPQVVIAASELHALRLTEAAGAMAEVNSGRWLRRRGFFLTVAIIISSSFSSFCWRATRSTWFSRGWRGRHAAAERGENRRSLAGGRRDLARLSKILRVSGG</sequence>
<dbReference type="EMBL" id="KZ679257">
    <property type="protein sequence ID" value="PTB45170.1"/>
    <property type="molecule type" value="Genomic_DNA"/>
</dbReference>
<evidence type="ECO:0000256" key="1">
    <source>
        <dbReference type="SAM" id="SignalP"/>
    </source>
</evidence>
<accession>A0A2T3ZK35</accession>
<feature type="chain" id="PRO_5015437510" evidence="1">
    <location>
        <begin position="22"/>
        <end position="173"/>
    </location>
</feature>
<name>A0A2T3ZK35_TRIA4</name>
<evidence type="ECO:0000313" key="3">
    <source>
        <dbReference type="Proteomes" id="UP000240493"/>
    </source>
</evidence>
<evidence type="ECO:0000313" key="2">
    <source>
        <dbReference type="EMBL" id="PTB45170.1"/>
    </source>
</evidence>
<keyword evidence="3" id="KW-1185">Reference proteome</keyword>
<gene>
    <name evidence="2" type="ORF">M441DRAFT_309127</name>
</gene>
<reference evidence="2 3" key="1">
    <citation type="submission" date="2016-07" db="EMBL/GenBank/DDBJ databases">
        <title>Multiple horizontal gene transfer events from other fungi enriched the ability of initially mycotrophic Trichoderma (Ascomycota) to feed on dead plant biomass.</title>
        <authorList>
            <consortium name="DOE Joint Genome Institute"/>
            <person name="Aerts A."/>
            <person name="Atanasova L."/>
            <person name="Chenthamara K."/>
            <person name="Zhang J."/>
            <person name="Grujic M."/>
            <person name="Henrissat B."/>
            <person name="Kuo A."/>
            <person name="Salamov A."/>
            <person name="Lipzen A."/>
            <person name="Labutti K."/>
            <person name="Barry K."/>
            <person name="Miao Y."/>
            <person name="Rahimi M.J."/>
            <person name="Shen Q."/>
            <person name="Grigoriev I.V."/>
            <person name="Kubicek C.P."/>
            <person name="Druzhinina I.S."/>
        </authorList>
    </citation>
    <scope>NUCLEOTIDE SEQUENCE [LARGE SCALE GENOMIC DNA]</scope>
    <source>
        <strain evidence="2 3">CBS 433.97</strain>
    </source>
</reference>
<dbReference type="AlphaFoldDB" id="A0A2T3ZK35"/>